<dbReference type="SUPFAM" id="SSF53448">
    <property type="entry name" value="Nucleotide-diphospho-sugar transferases"/>
    <property type="match status" value="1"/>
</dbReference>
<accession>A0A9P0FI96</accession>
<dbReference type="InterPro" id="IPR051993">
    <property type="entry name" value="Glycosyltransferase_8"/>
</dbReference>
<keyword evidence="15" id="KW-1185">Reference proteome</keyword>
<comment type="subcellular location">
    <subcellularLocation>
        <location evidence="1">Membrane</location>
        <topology evidence="1">Single-pass type II membrane protein</topology>
    </subcellularLocation>
</comment>
<evidence type="ECO:0000256" key="13">
    <source>
        <dbReference type="SAM" id="Phobius"/>
    </source>
</evidence>
<keyword evidence="9" id="KW-0325">Glycoprotein</keyword>
<dbReference type="PANTHER" id="PTHR46012:SF2">
    <property type="entry name" value="IP22168P"/>
    <property type="match status" value="1"/>
</dbReference>
<evidence type="ECO:0000256" key="7">
    <source>
        <dbReference type="ARBA" id="ARBA00022989"/>
    </source>
</evidence>
<proteinExistence type="inferred from homology"/>
<dbReference type="InterPro" id="IPR029044">
    <property type="entry name" value="Nucleotide-diphossugar_trans"/>
</dbReference>
<keyword evidence="8 13" id="KW-0472">Membrane</keyword>
<evidence type="ECO:0000256" key="2">
    <source>
        <dbReference type="ARBA" id="ARBA00006351"/>
    </source>
</evidence>
<evidence type="ECO:0000256" key="6">
    <source>
        <dbReference type="ARBA" id="ARBA00022968"/>
    </source>
</evidence>
<evidence type="ECO:0000256" key="4">
    <source>
        <dbReference type="ARBA" id="ARBA00022679"/>
    </source>
</evidence>
<sequence>MKFTSYAKLGIGLSITLIIFYFYMLKQVNVPQEEPKKVVKTARHEIFKRSDIVVAVVACGDRLYETLNMLKSALMFSKQKLNFVVIAEDNLVENFNEKLGEWKAFTNNAFNFNVMPLTFPEKDSYEWRKLFKPCAAQRLFLPSLLSDVDSILYMDTDTLFLTPVETVWEYFSKMNASQMAALAPEHEDPHIGWYNRFAKHPYYGEMGVNSGVMLMNLTRMRAFQWETYVVPIYKKYKLKITWGDQDIINIIFHYHPDKLLLYTCRYNYRPDHCMYVSVCKPAEKFGVAVIHGSRGFFHSEKQPVFQAVYKVFEEFQLGGDIYKDFYQPLELSLELAQNSNCGHMNLANWFNSDVVQKETHTEQNVDDFKVDKDSGWFRIKRIFEVDEFGAISPEANSILQVGAMSTFVGAIYGGTMSSRTAYMDFMQNNQATAFKDHYEAKKKLQDKVTLSFGKGAFRWGWRLTLFSTTFVGVSTVISAYRGKSGILEYVLGGGASGALYKFNMGPRGWVIGGGLGSVLGLVCGGATMGLLKLTGMSMEEARYWQYYWKENKDEYVRKGLREYMERDEMTVIKLHNVEIGDKGRDISAIETNDVKKT</sequence>
<dbReference type="GO" id="GO:0016020">
    <property type="term" value="C:membrane"/>
    <property type="evidence" value="ECO:0007669"/>
    <property type="project" value="UniProtKB-SubCell"/>
</dbReference>
<protein>
    <recommendedName>
        <fullName evidence="11">UDP-D-xylose:beta-D-glucoside alpha-1,3-D-xylosyltransferase</fullName>
        <ecNumber evidence="11">2.4.2.42</ecNumber>
    </recommendedName>
</protein>
<feature type="transmembrane region" description="Helical" evidence="13">
    <location>
        <begin position="509"/>
        <end position="531"/>
    </location>
</feature>
<evidence type="ECO:0000256" key="11">
    <source>
        <dbReference type="ARBA" id="ARBA00038854"/>
    </source>
</evidence>
<dbReference type="EC" id="2.4.2.42" evidence="11"/>
<evidence type="ECO:0000313" key="14">
    <source>
        <dbReference type="EMBL" id="CAH0555407.1"/>
    </source>
</evidence>
<evidence type="ECO:0000256" key="1">
    <source>
        <dbReference type="ARBA" id="ARBA00004606"/>
    </source>
</evidence>
<comment type="function">
    <text evidence="10">Glycosyltransferase which elongates the O-linked glucose attached to EGF-like repeats in the extracellular domain of Notch proteins by catalyzing the addition of xylose.</text>
</comment>
<dbReference type="OrthoDB" id="6238971at2759"/>
<dbReference type="GO" id="GO:0016266">
    <property type="term" value="P:protein O-linked glycosylation via N-acetyl-galactosamine"/>
    <property type="evidence" value="ECO:0007669"/>
    <property type="project" value="TreeGrafter"/>
</dbReference>
<feature type="transmembrane region" description="Helical" evidence="13">
    <location>
        <begin position="6"/>
        <end position="25"/>
    </location>
</feature>
<evidence type="ECO:0000313" key="15">
    <source>
        <dbReference type="Proteomes" id="UP001154078"/>
    </source>
</evidence>
<organism evidence="14 15">
    <name type="scientific">Brassicogethes aeneus</name>
    <name type="common">Rape pollen beetle</name>
    <name type="synonym">Meligethes aeneus</name>
    <dbReference type="NCBI Taxonomy" id="1431903"/>
    <lineage>
        <taxon>Eukaryota</taxon>
        <taxon>Metazoa</taxon>
        <taxon>Ecdysozoa</taxon>
        <taxon>Arthropoda</taxon>
        <taxon>Hexapoda</taxon>
        <taxon>Insecta</taxon>
        <taxon>Pterygota</taxon>
        <taxon>Neoptera</taxon>
        <taxon>Endopterygota</taxon>
        <taxon>Coleoptera</taxon>
        <taxon>Polyphaga</taxon>
        <taxon>Cucujiformia</taxon>
        <taxon>Nitidulidae</taxon>
        <taxon>Meligethinae</taxon>
        <taxon>Brassicogethes</taxon>
    </lineage>
</organism>
<evidence type="ECO:0000256" key="10">
    <source>
        <dbReference type="ARBA" id="ARBA00037301"/>
    </source>
</evidence>
<comment type="catalytic activity">
    <reaction evidence="12">
        <text>3-O-(beta-D-glucosyl)-L-seryl-[EGF-like domain protein] + UDP-alpha-D-xylose = 3-O-[alpha-D-xylosyl-(1-&gt;3)-beta-D-glucosyl]-L-seryl-[EGF-like domain protein] + UDP + H(+)</text>
        <dbReference type="Rhea" id="RHEA:56064"/>
        <dbReference type="Rhea" id="RHEA-COMP:14610"/>
        <dbReference type="Rhea" id="RHEA-COMP:14611"/>
        <dbReference type="ChEBI" id="CHEBI:15378"/>
        <dbReference type="ChEBI" id="CHEBI:57632"/>
        <dbReference type="ChEBI" id="CHEBI:58223"/>
        <dbReference type="ChEBI" id="CHEBI:140575"/>
        <dbReference type="ChEBI" id="CHEBI:140576"/>
        <dbReference type="EC" id="2.4.2.42"/>
    </reaction>
</comment>
<keyword evidence="7 13" id="KW-1133">Transmembrane helix</keyword>
<keyword evidence="3" id="KW-0328">Glycosyltransferase</keyword>
<dbReference type="InterPro" id="IPR002495">
    <property type="entry name" value="Glyco_trans_8"/>
</dbReference>
<dbReference type="Pfam" id="PF02466">
    <property type="entry name" value="Tim17"/>
    <property type="match status" value="1"/>
</dbReference>
<evidence type="ECO:0000256" key="8">
    <source>
        <dbReference type="ARBA" id="ARBA00023136"/>
    </source>
</evidence>
<dbReference type="AlphaFoldDB" id="A0A9P0FI96"/>
<evidence type="ECO:0000256" key="9">
    <source>
        <dbReference type="ARBA" id="ARBA00023180"/>
    </source>
</evidence>
<gene>
    <name evidence="14" type="ORF">MELIAE_LOCUS6787</name>
</gene>
<keyword evidence="5 13" id="KW-0812">Transmembrane</keyword>
<dbReference type="Gene3D" id="3.90.550.10">
    <property type="entry name" value="Spore Coat Polysaccharide Biosynthesis Protein SpsA, Chain A"/>
    <property type="match status" value="1"/>
</dbReference>
<reference evidence="14" key="1">
    <citation type="submission" date="2021-12" db="EMBL/GenBank/DDBJ databases">
        <authorList>
            <person name="King R."/>
        </authorList>
    </citation>
    <scope>NUCLEOTIDE SEQUENCE</scope>
</reference>
<evidence type="ECO:0000256" key="12">
    <source>
        <dbReference type="ARBA" id="ARBA00049181"/>
    </source>
</evidence>
<evidence type="ECO:0000256" key="3">
    <source>
        <dbReference type="ARBA" id="ARBA00022676"/>
    </source>
</evidence>
<dbReference type="Pfam" id="PF01501">
    <property type="entry name" value="Glyco_transf_8"/>
    <property type="match status" value="1"/>
</dbReference>
<comment type="similarity">
    <text evidence="2">Belongs to the glycosyltransferase 8 family.</text>
</comment>
<dbReference type="PANTHER" id="PTHR46012">
    <property type="entry name" value="IP22168P"/>
    <property type="match status" value="1"/>
</dbReference>
<evidence type="ECO:0000256" key="5">
    <source>
        <dbReference type="ARBA" id="ARBA00022692"/>
    </source>
</evidence>
<dbReference type="EMBL" id="OV121135">
    <property type="protein sequence ID" value="CAH0555407.1"/>
    <property type="molecule type" value="Genomic_DNA"/>
</dbReference>
<keyword evidence="6" id="KW-0735">Signal-anchor</keyword>
<name>A0A9P0FI96_BRAAE</name>
<dbReference type="Proteomes" id="UP001154078">
    <property type="component" value="Chromosome 4"/>
</dbReference>
<keyword evidence="4" id="KW-0808">Transferase</keyword>
<dbReference type="GO" id="GO:0140563">
    <property type="term" value="F:UDP-D-xylose:beta-D-glucoside alpha-1,3-D-xylosyltransferase activity"/>
    <property type="evidence" value="ECO:0007669"/>
    <property type="project" value="UniProtKB-EC"/>
</dbReference>